<accession>A0A937XFF4</accession>
<dbReference type="InterPro" id="IPR028994">
    <property type="entry name" value="Integrin_alpha_N"/>
</dbReference>
<evidence type="ECO:0000313" key="3">
    <source>
        <dbReference type="EMBL" id="MBM3330444.1"/>
    </source>
</evidence>
<evidence type="ECO:0000313" key="4">
    <source>
        <dbReference type="Proteomes" id="UP000779900"/>
    </source>
</evidence>
<name>A0A937XFF4_UNCW3</name>
<evidence type="ECO:0000256" key="1">
    <source>
        <dbReference type="ARBA" id="ARBA00022729"/>
    </source>
</evidence>
<dbReference type="AlphaFoldDB" id="A0A937XFF4"/>
<gene>
    <name evidence="3" type="ORF">FJY68_01175</name>
</gene>
<dbReference type="EMBL" id="VGIR01000003">
    <property type="protein sequence ID" value="MBM3330444.1"/>
    <property type="molecule type" value="Genomic_DNA"/>
</dbReference>
<dbReference type="InterPro" id="IPR013517">
    <property type="entry name" value="FG-GAP"/>
</dbReference>
<reference evidence="3" key="1">
    <citation type="submission" date="2019-03" db="EMBL/GenBank/DDBJ databases">
        <title>Lake Tanganyika Metagenome-Assembled Genomes (MAGs).</title>
        <authorList>
            <person name="Tran P."/>
        </authorList>
    </citation>
    <scope>NUCLEOTIDE SEQUENCE</scope>
    <source>
        <strain evidence="3">K_DeepCast_150m_m2_040</strain>
    </source>
</reference>
<keyword evidence="1 2" id="KW-0732">Signal</keyword>
<dbReference type="Proteomes" id="UP000779900">
    <property type="component" value="Unassembled WGS sequence"/>
</dbReference>
<protein>
    <submittedName>
        <fullName evidence="3">VCBS repeat-containing protein</fullName>
    </submittedName>
</protein>
<dbReference type="Pfam" id="PF13517">
    <property type="entry name" value="FG-GAP_3"/>
    <property type="match status" value="1"/>
</dbReference>
<organism evidence="3 4">
    <name type="scientific">candidate division WOR-3 bacterium</name>
    <dbReference type="NCBI Taxonomy" id="2052148"/>
    <lineage>
        <taxon>Bacteria</taxon>
        <taxon>Bacteria division WOR-3</taxon>
    </lineage>
</organism>
<sequence length="367" mass="39527">MMILLVFAFVLLGFATEASLPAPTFAGRLPAGVETGFAARLDSAGGQHLLASRGGMLVAFAFQHGGFVPQCSLPLPAPIAAPDGGSPLSTGSIVTAGDVDSDGLDEIVVAGSRSLRKYELVRGTFALTAEATLRPDSGRRPGWCFDVSIGDVDRDAINEVLLAGVRSLPAFEPDGVDHPVTLSVCRWIGKDLAQIWNDHGALGLGGPSWATPIDKMVGVLDPSNSGHSVLLVEEGRSDVRACTYNEMYWTPSGLREIGKFVVRDGRIQRKVRDSNPMHSAVGCDFARVSGVTAVLGGMVQQDYVWQGEYFIFSRDSAYEHRVLWSDSDHNWYSPSGGILTDLDGKGTGALRFRYSRDRGPSFEFYRL</sequence>
<evidence type="ECO:0000256" key="2">
    <source>
        <dbReference type="SAM" id="SignalP"/>
    </source>
</evidence>
<comment type="caution">
    <text evidence="3">The sequence shown here is derived from an EMBL/GenBank/DDBJ whole genome shotgun (WGS) entry which is preliminary data.</text>
</comment>
<dbReference type="SUPFAM" id="SSF69318">
    <property type="entry name" value="Integrin alpha N-terminal domain"/>
    <property type="match status" value="1"/>
</dbReference>
<feature type="signal peptide" evidence="2">
    <location>
        <begin position="1"/>
        <end position="18"/>
    </location>
</feature>
<proteinExistence type="predicted"/>
<feature type="chain" id="PRO_5037796639" evidence="2">
    <location>
        <begin position="19"/>
        <end position="367"/>
    </location>
</feature>